<dbReference type="AlphaFoldDB" id="A0A0D2JY41"/>
<dbReference type="Proteomes" id="UP000054498">
    <property type="component" value="Unassembled WGS sequence"/>
</dbReference>
<proteinExistence type="predicted"/>
<name>A0A0D2JY41_9CHLO</name>
<dbReference type="KEGG" id="mng:MNEG_4430"/>
<dbReference type="STRING" id="145388.A0A0D2JY41"/>
<accession>A0A0D2JY41</accession>
<evidence type="ECO:0000313" key="3">
    <source>
        <dbReference type="EMBL" id="KIZ03528.1"/>
    </source>
</evidence>
<reference evidence="3 4" key="1">
    <citation type="journal article" date="2013" name="BMC Genomics">
        <title>Reconstruction of the lipid metabolism for the microalga Monoraphidium neglectum from its genome sequence reveals characteristics suitable for biofuel production.</title>
        <authorList>
            <person name="Bogen C."/>
            <person name="Al-Dilaimi A."/>
            <person name="Albersmeier A."/>
            <person name="Wichmann J."/>
            <person name="Grundmann M."/>
            <person name="Rupp O."/>
            <person name="Lauersen K.J."/>
            <person name="Blifernez-Klassen O."/>
            <person name="Kalinowski J."/>
            <person name="Goesmann A."/>
            <person name="Mussgnug J.H."/>
            <person name="Kruse O."/>
        </authorList>
    </citation>
    <scope>NUCLEOTIDE SEQUENCE [LARGE SCALE GENOMIC DNA]</scope>
    <source>
        <strain evidence="3 4">SAG 48.87</strain>
    </source>
</reference>
<dbReference type="GO" id="GO:0016491">
    <property type="term" value="F:oxidoreductase activity"/>
    <property type="evidence" value="ECO:0007669"/>
    <property type="project" value="InterPro"/>
</dbReference>
<feature type="region of interest" description="Disordered" evidence="1">
    <location>
        <begin position="542"/>
        <end position="561"/>
    </location>
</feature>
<sequence length="819" mass="85062">MGLASAPANPTRAAPSGGPSPPQKRRAVVVGGGWGGFGAALALAKAGAEVTLLDAAANPGGLSSAFVTPGGRVVEPGVKGFWRCYSNIQDLLGRELKGKLPADPLTPFTRSGFYTPDGLEVESPVFADLPRLPAPLGTLFHTATLFRRLPAADRLSALGLVQPLLEHDADEDTYARYDAMSAYTLFKEAGVSARLYRAFLEPMLLVTLFAPPTELSAAAALGTLYYFALAHQANWDVQWCRGPVGQLIMAPFADHLRSLGVEILGGRRVQQVLPAPGSPLPGAVVASGPSGAETFPADAVVLAAGVTATQRIVAGSPVLAAAEDLRAAGAVRCSDVLAARVWLDRKLPLQFSSNVLSGFDAGSGATLFNLSALQDEYSSDPGSVLEFDIYHADTLLPMTDDDVIQRLLTSYLPAALQPPHGVAGVAPAGVVDASVLRFKNATTVFSPGSGTALPPICSSIANVFTAGDCMQQGPGTHGAKGLSQEKAYVSGLQAGNAAARLLGLTPRARVLPAEPDEPHVAAAKSAAQATAAARAALRGQLRRKDATSLDGGKSWLQEPGSPTRGFHAKFEVLLKSGSRQDAFGRDAAAYEADCEAHVTAHPGFLEALRRALPDLFAAADAAAPPALRAGAGGTASAALSPAVSQAVAAAAAAAASESPLTLWTATHVVFGGCFYPLLRDANNKPMILAPNHTSADALQGVGMRLLRLTPCGSGDERIRQLRALGSLVGDAQVLHPRKMLFDKTPVLKGGARLHAVLPNGDLGPVMIDDGYSRYLEDYWLAAPRMTVAGRVVTCEACPEPVRDVVGKLPYGAFHAVYLA</sequence>
<evidence type="ECO:0000313" key="4">
    <source>
        <dbReference type="Proteomes" id="UP000054498"/>
    </source>
</evidence>
<feature type="domain" description="Amine oxidase" evidence="2">
    <location>
        <begin position="39"/>
        <end position="475"/>
    </location>
</feature>
<dbReference type="RefSeq" id="XP_013902547.1">
    <property type="nucleotide sequence ID" value="XM_014047093.1"/>
</dbReference>
<dbReference type="InterPro" id="IPR036188">
    <property type="entry name" value="FAD/NAD-bd_sf"/>
</dbReference>
<evidence type="ECO:0000256" key="1">
    <source>
        <dbReference type="SAM" id="MobiDB-lite"/>
    </source>
</evidence>
<dbReference type="InterPro" id="IPR050464">
    <property type="entry name" value="Zeta_carotene_desat/Oxidored"/>
</dbReference>
<feature type="region of interest" description="Disordered" evidence="1">
    <location>
        <begin position="1"/>
        <end position="25"/>
    </location>
</feature>
<dbReference type="OrthoDB" id="2219495at2759"/>
<keyword evidence="4" id="KW-1185">Reference proteome</keyword>
<dbReference type="PANTHER" id="PTHR42923">
    <property type="entry name" value="PROTOPORPHYRINOGEN OXIDASE"/>
    <property type="match status" value="1"/>
</dbReference>
<dbReference type="GeneID" id="25737307"/>
<protein>
    <recommendedName>
        <fullName evidence="2">Amine oxidase domain-containing protein</fullName>
    </recommendedName>
</protein>
<dbReference type="SUPFAM" id="SSF51905">
    <property type="entry name" value="FAD/NAD(P)-binding domain"/>
    <property type="match status" value="1"/>
</dbReference>
<evidence type="ECO:0000259" key="2">
    <source>
        <dbReference type="Pfam" id="PF01593"/>
    </source>
</evidence>
<organism evidence="3 4">
    <name type="scientific">Monoraphidium neglectum</name>
    <dbReference type="NCBI Taxonomy" id="145388"/>
    <lineage>
        <taxon>Eukaryota</taxon>
        <taxon>Viridiplantae</taxon>
        <taxon>Chlorophyta</taxon>
        <taxon>core chlorophytes</taxon>
        <taxon>Chlorophyceae</taxon>
        <taxon>CS clade</taxon>
        <taxon>Sphaeropleales</taxon>
        <taxon>Selenastraceae</taxon>
        <taxon>Monoraphidium</taxon>
    </lineage>
</organism>
<dbReference type="InterPro" id="IPR002937">
    <property type="entry name" value="Amino_oxidase"/>
</dbReference>
<gene>
    <name evidence="3" type="ORF">MNEG_4430</name>
</gene>
<dbReference type="EMBL" id="KK100834">
    <property type="protein sequence ID" value="KIZ03528.1"/>
    <property type="molecule type" value="Genomic_DNA"/>
</dbReference>
<dbReference type="Gene3D" id="3.50.50.60">
    <property type="entry name" value="FAD/NAD(P)-binding domain"/>
    <property type="match status" value="1"/>
</dbReference>
<dbReference type="PANTHER" id="PTHR42923:SF46">
    <property type="entry name" value="AMINE OXIDASE"/>
    <property type="match status" value="1"/>
</dbReference>
<dbReference type="Pfam" id="PF01593">
    <property type="entry name" value="Amino_oxidase"/>
    <property type="match status" value="1"/>
</dbReference>